<comment type="caution">
    <text evidence="2">The sequence shown here is derived from an EMBL/GenBank/DDBJ whole genome shotgun (WGS) entry which is preliminary data.</text>
</comment>
<evidence type="ECO:0000313" key="5">
    <source>
        <dbReference type="Proteomes" id="UP001208692"/>
    </source>
</evidence>
<organism evidence="2 4">
    <name type="scientific">Capnocytophaga catalasegens</name>
    <dbReference type="NCBI Taxonomy" id="1004260"/>
    <lineage>
        <taxon>Bacteria</taxon>
        <taxon>Pseudomonadati</taxon>
        <taxon>Bacteroidota</taxon>
        <taxon>Flavobacteriia</taxon>
        <taxon>Flavobacteriales</taxon>
        <taxon>Flavobacteriaceae</taxon>
        <taxon>Capnocytophaga</taxon>
    </lineage>
</organism>
<protein>
    <recommendedName>
        <fullName evidence="1">LysM domain-containing protein</fullName>
    </recommendedName>
</protein>
<dbReference type="PANTHER" id="PTHR34700:SF4">
    <property type="entry name" value="PHAGE-LIKE ELEMENT PBSX PROTEIN XKDP"/>
    <property type="match status" value="1"/>
</dbReference>
<evidence type="ECO:0000259" key="1">
    <source>
        <dbReference type="PROSITE" id="PS51782"/>
    </source>
</evidence>
<proteinExistence type="predicted"/>
<dbReference type="CDD" id="cd00118">
    <property type="entry name" value="LysM"/>
    <property type="match status" value="1"/>
</dbReference>
<dbReference type="SUPFAM" id="SSF54106">
    <property type="entry name" value="LysM domain"/>
    <property type="match status" value="1"/>
</dbReference>
<dbReference type="InterPro" id="IPR018392">
    <property type="entry name" value="LysM"/>
</dbReference>
<sequence length="126" mass="14416">MSFKEKYNSLLTFAKDLGMRNTNVEEKTDALYIKGEVNTPYEKNIFWDKLKEIGGEAASDIKADISVLDNSIYHIHTVVKGETLSKIAKKYYDDANKYQIIFKANTDKLKNPDLIQIGQQLIIPKL</sequence>
<dbReference type="AlphaFoldDB" id="A0AAV5ATB0"/>
<dbReference type="InterPro" id="IPR036779">
    <property type="entry name" value="LysM_dom_sf"/>
</dbReference>
<reference evidence="2 5" key="1">
    <citation type="submission" date="2021-11" db="EMBL/GenBank/DDBJ databases">
        <title>Draft genome sequence of Capnocytophaga sp. strain KC07075 isolated from cat oral cavity.</title>
        <authorList>
            <person name="Suzuki M."/>
            <person name="Imaoka K."/>
            <person name="Kimura M."/>
            <person name="Morikawa S."/>
            <person name="Maeda K."/>
        </authorList>
    </citation>
    <scope>NUCLEOTIDE SEQUENCE</scope>
    <source>
        <strain evidence="2">KC07075</strain>
        <strain evidence="3 5">KC07079</strain>
    </source>
</reference>
<evidence type="ECO:0000313" key="4">
    <source>
        <dbReference type="Proteomes" id="UP001207736"/>
    </source>
</evidence>
<dbReference type="PANTHER" id="PTHR34700">
    <property type="entry name" value="POTASSIUM BINDING PROTEIN KBP"/>
    <property type="match status" value="1"/>
</dbReference>
<dbReference type="PROSITE" id="PS51782">
    <property type="entry name" value="LYSM"/>
    <property type="match status" value="1"/>
</dbReference>
<evidence type="ECO:0000313" key="2">
    <source>
        <dbReference type="EMBL" id="GJM49096.1"/>
    </source>
</evidence>
<dbReference type="SMART" id="SM00257">
    <property type="entry name" value="LysM"/>
    <property type="match status" value="1"/>
</dbReference>
<dbReference type="EMBL" id="BQKA01000001">
    <property type="protein sequence ID" value="GJM49096.1"/>
    <property type="molecule type" value="Genomic_DNA"/>
</dbReference>
<dbReference type="Gene3D" id="3.10.350.10">
    <property type="entry name" value="LysM domain"/>
    <property type="match status" value="1"/>
</dbReference>
<dbReference type="Proteomes" id="UP001208692">
    <property type="component" value="Unassembled WGS sequence"/>
</dbReference>
<evidence type="ECO:0000313" key="3">
    <source>
        <dbReference type="EMBL" id="GJM52357.1"/>
    </source>
</evidence>
<name>A0AAV5ATB0_9FLAO</name>
<feature type="domain" description="LysM" evidence="1">
    <location>
        <begin position="74"/>
        <end position="123"/>
    </location>
</feature>
<accession>A0AAV5ATB0</accession>
<dbReference type="RefSeq" id="WP_264845030.1">
    <property type="nucleotide sequence ID" value="NZ_BPMA01000002.1"/>
</dbReference>
<dbReference type="Pfam" id="PF01476">
    <property type="entry name" value="LysM"/>
    <property type="match status" value="1"/>
</dbReference>
<gene>
    <name evidence="2" type="ORF">RCZ15_00720</name>
    <name evidence="3" type="ORF">RCZ16_06750</name>
</gene>
<dbReference type="EMBL" id="BQKB01000011">
    <property type="protein sequence ID" value="GJM52357.1"/>
    <property type="molecule type" value="Genomic_DNA"/>
</dbReference>
<dbReference type="Proteomes" id="UP001207736">
    <property type="component" value="Unassembled WGS sequence"/>
</dbReference>
<keyword evidence="5" id="KW-1185">Reference proteome</keyword>
<dbReference type="InterPro" id="IPR052196">
    <property type="entry name" value="Bact_Kbp"/>
</dbReference>